<comment type="caution">
    <text evidence="3">The sequence shown here is derived from an EMBL/GenBank/DDBJ whole genome shotgun (WGS) entry which is preliminary data.</text>
</comment>
<feature type="transmembrane region" description="Helical" evidence="1">
    <location>
        <begin position="414"/>
        <end position="435"/>
    </location>
</feature>
<dbReference type="Proteomes" id="UP000034664">
    <property type="component" value="Unassembled WGS sequence"/>
</dbReference>
<feature type="signal peptide" evidence="2">
    <location>
        <begin position="1"/>
        <end position="28"/>
    </location>
</feature>
<keyword evidence="1" id="KW-0472">Membrane</keyword>
<proteinExistence type="predicted"/>
<dbReference type="EMBL" id="LBZM01000026">
    <property type="protein sequence ID" value="KKR71492.1"/>
    <property type="molecule type" value="Genomic_DNA"/>
</dbReference>
<feature type="chain" id="PRO_5002535020" evidence="2">
    <location>
        <begin position="29"/>
        <end position="450"/>
    </location>
</feature>
<keyword evidence="2" id="KW-0732">Signal</keyword>
<dbReference type="Gene3D" id="2.60.120.1440">
    <property type="match status" value="1"/>
</dbReference>
<keyword evidence="1" id="KW-0812">Transmembrane</keyword>
<organism evidence="3 4">
    <name type="scientific">Candidatus Roizmanbacteria bacterium GW2011_GWB1_40_7</name>
    <dbReference type="NCBI Taxonomy" id="1618482"/>
    <lineage>
        <taxon>Bacteria</taxon>
        <taxon>Candidatus Roizmaniibacteriota</taxon>
    </lineage>
</organism>
<reference evidence="3 4" key="1">
    <citation type="journal article" date="2015" name="Nature">
        <title>rRNA introns, odd ribosomes, and small enigmatic genomes across a large radiation of phyla.</title>
        <authorList>
            <person name="Brown C.T."/>
            <person name="Hug L.A."/>
            <person name="Thomas B.C."/>
            <person name="Sharon I."/>
            <person name="Castelle C.J."/>
            <person name="Singh A."/>
            <person name="Wilkins M.J."/>
            <person name="Williams K.H."/>
            <person name="Banfield J.F."/>
        </authorList>
    </citation>
    <scope>NUCLEOTIDE SEQUENCE [LARGE SCALE GENOMIC DNA]</scope>
</reference>
<evidence type="ECO:0000313" key="4">
    <source>
        <dbReference type="Proteomes" id="UP000034664"/>
    </source>
</evidence>
<sequence>MLLSNVRNVLLLFFLAATGFFFVSRAHAQTSIDCRKTYDTEDYKCFDVFNDCQSICFKEAEKPDGTIYFNSGEIYPKCIKENQCHEKSDACHEQALVNYRACLDALPDDEEDQTEDRSRKIIPGYDDYGGGQKISCEELRELNSGSSKQCPYWVVQEIGYVGSKSYNVWCQKSAEEHQSAVDKGFSYTLRHRPRYYFMFDFEDCLAGRIKEDEPTNIEMDEETRLVAEAIGKFADNVWKMFGEIDATPEVKPSGYYREPQITEKVEDEAWKMQVPTGESVTDIPGTGDTKRYSWDSDSGAVIKSTNWEQTEVEPPTVDNDAIIRNVKFKQDEVEVKVRNDNPSENRFKVEAADFLDAVTIETHFLVSYNPDERQSTVIVYEGKVEVKTNDGKTYVVSPVGDKPGVLIVTQKISLVKLTIVTTIVLAIVAAVMLIMKKRRLPRASKRKSRT</sequence>
<evidence type="ECO:0000256" key="2">
    <source>
        <dbReference type="SAM" id="SignalP"/>
    </source>
</evidence>
<evidence type="ECO:0000313" key="3">
    <source>
        <dbReference type="EMBL" id="KKR71492.1"/>
    </source>
</evidence>
<gene>
    <name evidence="3" type="ORF">UU14_C0026G0002</name>
</gene>
<protein>
    <submittedName>
        <fullName evidence="3">Uncharacterized protein</fullName>
    </submittedName>
</protein>
<name>A0A0G0W8E2_9BACT</name>
<keyword evidence="1" id="KW-1133">Transmembrane helix</keyword>
<dbReference type="AlphaFoldDB" id="A0A0G0W8E2"/>
<accession>A0A0G0W8E2</accession>
<evidence type="ECO:0000256" key="1">
    <source>
        <dbReference type="SAM" id="Phobius"/>
    </source>
</evidence>